<comment type="caution">
    <text evidence="1">The sequence shown here is derived from an EMBL/GenBank/DDBJ whole genome shotgun (WGS) entry which is preliminary data.</text>
</comment>
<name>A0A9P5NJ70_GYMJU</name>
<reference evidence="1" key="1">
    <citation type="submission" date="2020-11" db="EMBL/GenBank/DDBJ databases">
        <authorList>
            <consortium name="DOE Joint Genome Institute"/>
            <person name="Ahrendt S."/>
            <person name="Riley R."/>
            <person name="Andreopoulos W."/>
            <person name="LaButti K."/>
            <person name="Pangilinan J."/>
            <person name="Ruiz-duenas F.J."/>
            <person name="Barrasa J.M."/>
            <person name="Sanchez-Garcia M."/>
            <person name="Camarero S."/>
            <person name="Miyauchi S."/>
            <person name="Serrano A."/>
            <person name="Linde D."/>
            <person name="Babiker R."/>
            <person name="Drula E."/>
            <person name="Ayuso-Fernandez I."/>
            <person name="Pacheco R."/>
            <person name="Padilla G."/>
            <person name="Ferreira P."/>
            <person name="Barriuso J."/>
            <person name="Kellner H."/>
            <person name="Castanera R."/>
            <person name="Alfaro M."/>
            <person name="Ramirez L."/>
            <person name="Pisabarro A.G."/>
            <person name="Kuo A."/>
            <person name="Tritt A."/>
            <person name="Lipzen A."/>
            <person name="He G."/>
            <person name="Yan M."/>
            <person name="Ng V."/>
            <person name="Cullen D."/>
            <person name="Martin F."/>
            <person name="Rosso M.-N."/>
            <person name="Henrissat B."/>
            <person name="Hibbett D."/>
            <person name="Martinez A.T."/>
            <person name="Grigoriev I.V."/>
        </authorList>
    </citation>
    <scope>NUCLEOTIDE SEQUENCE</scope>
    <source>
        <strain evidence="1">AH 44721</strain>
    </source>
</reference>
<evidence type="ECO:0000313" key="1">
    <source>
        <dbReference type="EMBL" id="KAF8886599.1"/>
    </source>
</evidence>
<gene>
    <name evidence="1" type="ORF">CPB84DRAFT_1749911</name>
</gene>
<sequence length="153" mass="16924">MITVDRRRTGKLESQSNFLSIATTAPEAVAKTQTQTQILVTSRGAFASGKKGTHSRVIQRDMAGHAVNDNKLNLRNRAGGLRVEGSREGLRKMNIGAVRIPGAQRGGSREKEKEVPAPRCTNRIWLKTGPIQHRDLGWRGKETRVKAYLLDDP</sequence>
<accession>A0A9P5NJ70</accession>
<organism evidence="1 2">
    <name type="scientific">Gymnopilus junonius</name>
    <name type="common">Spectacular rustgill mushroom</name>
    <name type="synonym">Gymnopilus spectabilis subsp. junonius</name>
    <dbReference type="NCBI Taxonomy" id="109634"/>
    <lineage>
        <taxon>Eukaryota</taxon>
        <taxon>Fungi</taxon>
        <taxon>Dikarya</taxon>
        <taxon>Basidiomycota</taxon>
        <taxon>Agaricomycotina</taxon>
        <taxon>Agaricomycetes</taxon>
        <taxon>Agaricomycetidae</taxon>
        <taxon>Agaricales</taxon>
        <taxon>Agaricineae</taxon>
        <taxon>Hymenogastraceae</taxon>
        <taxon>Gymnopilus</taxon>
    </lineage>
</organism>
<evidence type="ECO:0000313" key="2">
    <source>
        <dbReference type="Proteomes" id="UP000724874"/>
    </source>
</evidence>
<keyword evidence="2" id="KW-1185">Reference proteome</keyword>
<dbReference type="Proteomes" id="UP000724874">
    <property type="component" value="Unassembled WGS sequence"/>
</dbReference>
<dbReference type="AlphaFoldDB" id="A0A9P5NJ70"/>
<dbReference type="EMBL" id="JADNYJ010000095">
    <property type="protein sequence ID" value="KAF8886599.1"/>
    <property type="molecule type" value="Genomic_DNA"/>
</dbReference>
<proteinExistence type="predicted"/>
<protein>
    <submittedName>
        <fullName evidence="1">Uncharacterized protein</fullName>
    </submittedName>
</protein>